<name>A0A3G4V562_9VIBR</name>
<dbReference type="RefSeq" id="WP_124939746.1">
    <property type="nucleotide sequence ID" value="NZ_CP033577.1"/>
</dbReference>
<gene>
    <name evidence="5" type="ORF">ECB94_00785</name>
</gene>
<dbReference type="InterPro" id="IPR006913">
    <property type="entry name" value="CENP-V/GFA"/>
</dbReference>
<dbReference type="GO" id="GO:0016846">
    <property type="term" value="F:carbon-sulfur lyase activity"/>
    <property type="evidence" value="ECO:0007669"/>
    <property type="project" value="InterPro"/>
</dbReference>
<dbReference type="EMBL" id="CP033577">
    <property type="protein sequence ID" value="AYV19916.1"/>
    <property type="molecule type" value="Genomic_DNA"/>
</dbReference>
<sequence length="122" mass="13918">MSHHNAQCHCGNITLSFANWPANLTSCNCSVCRRYGTLWGYYEPDSVTVSVLRQPTKAYQWGDGFIDFHHCPECGCVTHYTSTDKSPTQKVAINFKMVTPEEISTIHIRYFDGADSWKYLND</sequence>
<comment type="similarity">
    <text evidence="1">Belongs to the Gfa family.</text>
</comment>
<organism evidence="5 6">
    <name type="scientific">Vibrio mediterranei</name>
    <dbReference type="NCBI Taxonomy" id="689"/>
    <lineage>
        <taxon>Bacteria</taxon>
        <taxon>Pseudomonadati</taxon>
        <taxon>Pseudomonadota</taxon>
        <taxon>Gammaproteobacteria</taxon>
        <taxon>Vibrionales</taxon>
        <taxon>Vibrionaceae</taxon>
        <taxon>Vibrio</taxon>
    </lineage>
</organism>
<dbReference type="Pfam" id="PF04828">
    <property type="entry name" value="GFA"/>
    <property type="match status" value="1"/>
</dbReference>
<evidence type="ECO:0000256" key="2">
    <source>
        <dbReference type="ARBA" id="ARBA00022723"/>
    </source>
</evidence>
<feature type="domain" description="CENP-V/GFA" evidence="4">
    <location>
        <begin position="4"/>
        <end position="118"/>
    </location>
</feature>
<accession>A0A3G4V562</accession>
<evidence type="ECO:0000313" key="6">
    <source>
        <dbReference type="Proteomes" id="UP000279760"/>
    </source>
</evidence>
<dbReference type="Gene3D" id="2.170.150.70">
    <property type="match status" value="1"/>
</dbReference>
<proteinExistence type="inferred from homology"/>
<evidence type="ECO:0000259" key="4">
    <source>
        <dbReference type="PROSITE" id="PS51891"/>
    </source>
</evidence>
<evidence type="ECO:0000313" key="5">
    <source>
        <dbReference type="EMBL" id="AYV19916.1"/>
    </source>
</evidence>
<keyword evidence="3" id="KW-0862">Zinc</keyword>
<dbReference type="SUPFAM" id="SSF51316">
    <property type="entry name" value="Mss4-like"/>
    <property type="match status" value="1"/>
</dbReference>
<protein>
    <submittedName>
        <fullName evidence="5">Aldehyde-activating protein</fullName>
    </submittedName>
</protein>
<evidence type="ECO:0000256" key="1">
    <source>
        <dbReference type="ARBA" id="ARBA00005495"/>
    </source>
</evidence>
<dbReference type="PROSITE" id="PS51891">
    <property type="entry name" value="CENP_V_GFA"/>
    <property type="match status" value="1"/>
</dbReference>
<dbReference type="PANTHER" id="PTHR28620">
    <property type="entry name" value="CENTROMERE PROTEIN V"/>
    <property type="match status" value="1"/>
</dbReference>
<dbReference type="InterPro" id="IPR011057">
    <property type="entry name" value="Mss4-like_sf"/>
</dbReference>
<dbReference type="Proteomes" id="UP000279760">
    <property type="component" value="Chromosome 1"/>
</dbReference>
<dbReference type="GO" id="GO:0046872">
    <property type="term" value="F:metal ion binding"/>
    <property type="evidence" value="ECO:0007669"/>
    <property type="project" value="UniProtKB-KW"/>
</dbReference>
<reference evidence="5 6" key="1">
    <citation type="submission" date="2018-11" db="EMBL/GenBank/DDBJ databases">
        <title>Complete Genome Sequence of Vbrio mediterranei 117-T6: a Potential Pathogen Bacteria Isolated from the Conchocelis of Pyropia.</title>
        <authorList>
            <person name="Liu Q."/>
        </authorList>
    </citation>
    <scope>NUCLEOTIDE SEQUENCE [LARGE SCALE GENOMIC DNA]</scope>
    <source>
        <strain evidence="5 6">117-T6</strain>
    </source>
</reference>
<evidence type="ECO:0000256" key="3">
    <source>
        <dbReference type="ARBA" id="ARBA00022833"/>
    </source>
</evidence>
<dbReference type="PANTHER" id="PTHR28620:SF1">
    <property type="entry name" value="CENP-V_GFA DOMAIN-CONTAINING PROTEIN"/>
    <property type="match status" value="1"/>
</dbReference>
<keyword evidence="2" id="KW-0479">Metal-binding</keyword>
<dbReference type="InterPro" id="IPR052355">
    <property type="entry name" value="CENP-V-like"/>
</dbReference>
<dbReference type="AlphaFoldDB" id="A0A3G4V562"/>